<dbReference type="EMBL" id="STFG01000008">
    <property type="protein sequence ID" value="THU01556.1"/>
    <property type="molecule type" value="Genomic_DNA"/>
</dbReference>
<dbReference type="Proteomes" id="UP000308917">
    <property type="component" value="Unassembled WGS sequence"/>
</dbReference>
<dbReference type="Pfam" id="PF05704">
    <property type="entry name" value="Caps_synth"/>
    <property type="match status" value="1"/>
</dbReference>
<keyword evidence="1" id="KW-0808">Transferase</keyword>
<reference evidence="1 2" key="1">
    <citation type="journal article" date="2015" name="Antonie Van Leeuwenhoek">
        <title>Lampropedia puyangensis sp. nov., isolated from symptomatic bark of Populus ? euramericana canker and emended description of Lampropedia hyalina (Ehrenberg 1832) Lee et al. 2004.</title>
        <authorList>
            <person name="Li Y."/>
            <person name="Wang T."/>
            <person name="Piao C.G."/>
            <person name="Wang L.F."/>
            <person name="Tian G.Z."/>
            <person name="Zhu T.H."/>
            <person name="Guo M.W."/>
        </authorList>
    </citation>
    <scope>NUCLEOTIDE SEQUENCE [LARGE SCALE GENOMIC DNA]</scope>
    <source>
        <strain evidence="1 2">2-bin</strain>
    </source>
</reference>
<evidence type="ECO:0000313" key="2">
    <source>
        <dbReference type="Proteomes" id="UP000308917"/>
    </source>
</evidence>
<dbReference type="OrthoDB" id="9802881at2"/>
<protein>
    <submittedName>
        <fullName evidence="1">Mannosyltransferase</fullName>
    </submittedName>
</protein>
<dbReference type="InterPro" id="IPR008441">
    <property type="entry name" value="AfumC-like_glycosyl_Trfase"/>
</dbReference>
<dbReference type="SUPFAM" id="SSF53448">
    <property type="entry name" value="Nucleotide-diphospho-sugar transferases"/>
    <property type="match status" value="1"/>
</dbReference>
<sequence length="332" mass="37934">MQKLGWRARGEFVLAGWVKAWSRWFPSALPNYQPAVVCTVAFGPCAQAQRQPLPQSSIPRIIWAYWNGATLPLVVARCIDGWRKLHPQWRVEVLNDETALQHIHAWPAALARVSVQQRSDWLRLELLRLHGGIWVDASTILTESLDWVLQQQARTGSDFVGFYLQRFTHLPQYPIVENWFMAVPPATALVADIQAEFTQQVLEKSALHYVDQLQQLGVYESVVQGIDSPLYLSMHLAIQRVLQRADANYRLDLLQAEESAFLLHEQAGWNRAGLKRRLFFMPVQGRVPPLIKLRGPDRKKLDEYLTRGLYGADSLAAHYLVDQGALNRAKEQ</sequence>
<proteinExistence type="predicted"/>
<dbReference type="InterPro" id="IPR051706">
    <property type="entry name" value="Glycosyltransferase_domain"/>
</dbReference>
<dbReference type="Gene3D" id="3.90.550.20">
    <property type="match status" value="1"/>
</dbReference>
<dbReference type="PANTHER" id="PTHR32385">
    <property type="entry name" value="MANNOSYL PHOSPHORYLINOSITOL CERAMIDE SYNTHASE"/>
    <property type="match status" value="1"/>
</dbReference>
<evidence type="ECO:0000313" key="1">
    <source>
        <dbReference type="EMBL" id="THU01556.1"/>
    </source>
</evidence>
<accession>A0A4V4GRE7</accession>
<dbReference type="GO" id="GO:0051999">
    <property type="term" value="P:mannosyl-inositol phosphorylceramide biosynthetic process"/>
    <property type="evidence" value="ECO:0007669"/>
    <property type="project" value="TreeGrafter"/>
</dbReference>
<dbReference type="AlphaFoldDB" id="A0A4V4GRE7"/>
<gene>
    <name evidence="1" type="ORF">E9531_08820</name>
</gene>
<dbReference type="GO" id="GO:0016020">
    <property type="term" value="C:membrane"/>
    <property type="evidence" value="ECO:0007669"/>
    <property type="project" value="GOC"/>
</dbReference>
<name>A0A4V4GRE7_9BURK</name>
<dbReference type="PANTHER" id="PTHR32385:SF15">
    <property type="entry name" value="INOSITOL PHOSPHOCERAMIDE MANNOSYLTRANSFERASE 1"/>
    <property type="match status" value="1"/>
</dbReference>
<comment type="caution">
    <text evidence="1">The sequence shown here is derived from an EMBL/GenBank/DDBJ whole genome shotgun (WGS) entry which is preliminary data.</text>
</comment>
<keyword evidence="2" id="KW-1185">Reference proteome</keyword>
<organism evidence="1 2">
    <name type="scientific">Lampropedia puyangensis</name>
    <dbReference type="NCBI Taxonomy" id="1330072"/>
    <lineage>
        <taxon>Bacteria</taxon>
        <taxon>Pseudomonadati</taxon>
        <taxon>Pseudomonadota</taxon>
        <taxon>Betaproteobacteria</taxon>
        <taxon>Burkholderiales</taxon>
        <taxon>Comamonadaceae</taxon>
        <taxon>Lampropedia</taxon>
    </lineage>
</organism>
<dbReference type="GO" id="GO:0000030">
    <property type="term" value="F:mannosyltransferase activity"/>
    <property type="evidence" value="ECO:0007669"/>
    <property type="project" value="TreeGrafter"/>
</dbReference>
<dbReference type="InterPro" id="IPR029044">
    <property type="entry name" value="Nucleotide-diphossugar_trans"/>
</dbReference>
<keyword evidence="1" id="KW-0328">Glycosyltransferase</keyword>